<dbReference type="Pfam" id="PF06985">
    <property type="entry name" value="HET"/>
    <property type="match status" value="1"/>
</dbReference>
<dbReference type="InterPro" id="IPR010730">
    <property type="entry name" value="HET"/>
</dbReference>
<dbReference type="InterPro" id="IPR052895">
    <property type="entry name" value="HetReg/Transcr_Mod"/>
</dbReference>
<sequence>MASGSDRAETNIAHAAPDILDLFYKYGKALEESLETFRRAESVWANPGEFGQSLSAEQLRLDIEFARAAYTTEGFDPSLKQSLKEQLKRLSDEVMNAKSFLEDQSVQVQGITKALRKHQKDLSDLLGLVRLREMRLSDEKMPTTPSHEPSPVYENLTLSRDEIRVVRLHPATAWDDQIDCSLMTLCLSDPERPQYQALSYVWGDARVTVHMKVNGLLFKGTKNLVDALRALRLQDQERIIWVDAICINQQDAQERNEQVKKMADIYRNSSATVAWLGSSARRSDQRPPGMTHFQDSRPQISFNMSQSHYMTLSQIHQLWTQI</sequence>
<dbReference type="Proteomes" id="UP001140513">
    <property type="component" value="Unassembled WGS sequence"/>
</dbReference>
<dbReference type="PANTHER" id="PTHR24148">
    <property type="entry name" value="ANKYRIN REPEAT DOMAIN-CONTAINING PROTEIN 39 HOMOLOG-RELATED"/>
    <property type="match status" value="1"/>
</dbReference>
<dbReference type="EMBL" id="JAPEUX010000002">
    <property type="protein sequence ID" value="KAJ4357271.1"/>
    <property type="molecule type" value="Genomic_DNA"/>
</dbReference>
<proteinExistence type="predicted"/>
<comment type="caution">
    <text evidence="2">The sequence shown here is derived from an EMBL/GenBank/DDBJ whole genome shotgun (WGS) entry which is preliminary data.</text>
</comment>
<dbReference type="GeneID" id="80905376"/>
<evidence type="ECO:0000259" key="1">
    <source>
        <dbReference type="Pfam" id="PF06985"/>
    </source>
</evidence>
<evidence type="ECO:0000313" key="3">
    <source>
        <dbReference type="Proteomes" id="UP001140513"/>
    </source>
</evidence>
<gene>
    <name evidence="2" type="ORF">N0V89_001846</name>
</gene>
<dbReference type="AlphaFoldDB" id="A0A9W8XR17"/>
<accession>A0A9W8XR17</accession>
<reference evidence="2" key="1">
    <citation type="submission" date="2022-10" db="EMBL/GenBank/DDBJ databases">
        <title>Tapping the CABI collections for fungal endophytes: first genome assemblies for Collariella, Neodidymelliopsis, Ascochyta clinopodiicola, Didymella pomorum, Didymosphaeria variabile, Neocosmospora piperis and Neocucurbitaria cava.</title>
        <authorList>
            <person name="Hill R."/>
        </authorList>
    </citation>
    <scope>NUCLEOTIDE SEQUENCE</scope>
    <source>
        <strain evidence="2">IMI 356815</strain>
    </source>
</reference>
<dbReference type="RefSeq" id="XP_056074130.1">
    <property type="nucleotide sequence ID" value="XM_056210657.1"/>
</dbReference>
<name>A0A9W8XR17_9PLEO</name>
<evidence type="ECO:0000313" key="2">
    <source>
        <dbReference type="EMBL" id="KAJ4357271.1"/>
    </source>
</evidence>
<dbReference type="PANTHER" id="PTHR24148:SF79">
    <property type="entry name" value="HETEROKARYON INCOMPATIBILITY DOMAIN-CONTAINING PROTEIN"/>
    <property type="match status" value="1"/>
</dbReference>
<feature type="domain" description="Heterokaryon incompatibility" evidence="1">
    <location>
        <begin position="195"/>
        <end position="303"/>
    </location>
</feature>
<protein>
    <recommendedName>
        <fullName evidence="1">Heterokaryon incompatibility domain-containing protein</fullName>
    </recommendedName>
</protein>
<keyword evidence="3" id="KW-1185">Reference proteome</keyword>
<dbReference type="OrthoDB" id="194358at2759"/>
<organism evidence="2 3">
    <name type="scientific">Didymosphaeria variabile</name>
    <dbReference type="NCBI Taxonomy" id="1932322"/>
    <lineage>
        <taxon>Eukaryota</taxon>
        <taxon>Fungi</taxon>
        <taxon>Dikarya</taxon>
        <taxon>Ascomycota</taxon>
        <taxon>Pezizomycotina</taxon>
        <taxon>Dothideomycetes</taxon>
        <taxon>Pleosporomycetidae</taxon>
        <taxon>Pleosporales</taxon>
        <taxon>Massarineae</taxon>
        <taxon>Didymosphaeriaceae</taxon>
        <taxon>Didymosphaeria</taxon>
    </lineage>
</organism>